<name>A0ABS4HS53_9BACL</name>
<dbReference type="Pfam" id="PF00293">
    <property type="entry name" value="NUDIX"/>
    <property type="match status" value="1"/>
</dbReference>
<comment type="caution">
    <text evidence="4">The sequence shown here is derived from an EMBL/GenBank/DDBJ whole genome shotgun (WGS) entry which is preliminary data.</text>
</comment>
<dbReference type="SUPFAM" id="SSF55811">
    <property type="entry name" value="Nudix"/>
    <property type="match status" value="1"/>
</dbReference>
<dbReference type="Gene3D" id="3.90.79.10">
    <property type="entry name" value="Nucleoside Triphosphate Pyrophosphohydrolase"/>
    <property type="match status" value="1"/>
</dbReference>
<dbReference type="Proteomes" id="UP001519344">
    <property type="component" value="Unassembled WGS sequence"/>
</dbReference>
<evidence type="ECO:0000256" key="2">
    <source>
        <dbReference type="ARBA" id="ARBA00022801"/>
    </source>
</evidence>
<keyword evidence="5" id="KW-1185">Reference proteome</keyword>
<dbReference type="PANTHER" id="PTHR43046">
    <property type="entry name" value="GDP-MANNOSE MANNOSYL HYDROLASE"/>
    <property type="match status" value="1"/>
</dbReference>
<sequence>MRRMLTQIVEVSGIVEDKNGHILLVKTQHGGWVLPGGQVAEGENVMDVLIRGIKEESGIDVIVSYLIGVYSNTGIHNSHYNLTAISTKVTFNFMCTPVGGEMLSSEETSFSLWLEKDKVLDMVKAPDIQTRYQAYMDFDGSSFYMDYASTL</sequence>
<dbReference type="EMBL" id="JAGGKV010000001">
    <property type="protein sequence ID" value="MBP1960849.1"/>
    <property type="molecule type" value="Genomic_DNA"/>
</dbReference>
<proteinExistence type="predicted"/>
<evidence type="ECO:0000313" key="5">
    <source>
        <dbReference type="Proteomes" id="UP001519344"/>
    </source>
</evidence>
<dbReference type="InterPro" id="IPR000086">
    <property type="entry name" value="NUDIX_hydrolase_dom"/>
</dbReference>
<evidence type="ECO:0000259" key="3">
    <source>
        <dbReference type="PROSITE" id="PS51462"/>
    </source>
</evidence>
<feature type="domain" description="Nudix hydrolase" evidence="3">
    <location>
        <begin position="6"/>
        <end position="136"/>
    </location>
</feature>
<dbReference type="InterPro" id="IPR015797">
    <property type="entry name" value="NUDIX_hydrolase-like_dom_sf"/>
</dbReference>
<keyword evidence="2" id="KW-0378">Hydrolase</keyword>
<comment type="cofactor">
    <cofactor evidence="1">
        <name>Mg(2+)</name>
        <dbReference type="ChEBI" id="CHEBI:18420"/>
    </cofactor>
</comment>
<accession>A0ABS4HS53</accession>
<evidence type="ECO:0000256" key="1">
    <source>
        <dbReference type="ARBA" id="ARBA00001946"/>
    </source>
</evidence>
<dbReference type="CDD" id="cd02883">
    <property type="entry name" value="NUDIX_Hydrolase"/>
    <property type="match status" value="1"/>
</dbReference>
<gene>
    <name evidence="4" type="ORF">J2Z65_000043</name>
</gene>
<organism evidence="4 5">
    <name type="scientific">Paenibacillus aceris</name>
    <dbReference type="NCBI Taxonomy" id="869555"/>
    <lineage>
        <taxon>Bacteria</taxon>
        <taxon>Bacillati</taxon>
        <taxon>Bacillota</taxon>
        <taxon>Bacilli</taxon>
        <taxon>Bacillales</taxon>
        <taxon>Paenibacillaceae</taxon>
        <taxon>Paenibacillus</taxon>
    </lineage>
</organism>
<dbReference type="RefSeq" id="WP_240159640.1">
    <property type="nucleotide sequence ID" value="NZ_JAAOZR010000013.1"/>
</dbReference>
<evidence type="ECO:0000313" key="4">
    <source>
        <dbReference type="EMBL" id="MBP1960849.1"/>
    </source>
</evidence>
<dbReference type="PROSITE" id="PS51462">
    <property type="entry name" value="NUDIX"/>
    <property type="match status" value="1"/>
</dbReference>
<reference evidence="4 5" key="1">
    <citation type="submission" date="2021-03" db="EMBL/GenBank/DDBJ databases">
        <title>Genomic Encyclopedia of Type Strains, Phase IV (KMG-IV): sequencing the most valuable type-strain genomes for metagenomic binning, comparative biology and taxonomic classification.</title>
        <authorList>
            <person name="Goeker M."/>
        </authorList>
    </citation>
    <scope>NUCLEOTIDE SEQUENCE [LARGE SCALE GENOMIC DNA]</scope>
    <source>
        <strain evidence="4 5">DSM 24950</strain>
    </source>
</reference>
<dbReference type="PANTHER" id="PTHR43046:SF14">
    <property type="entry name" value="MUTT_NUDIX FAMILY PROTEIN"/>
    <property type="match status" value="1"/>
</dbReference>
<protein>
    <submittedName>
        <fullName evidence="4">ADP-ribose pyrophosphatase YjhB (NUDIX family)</fullName>
    </submittedName>
</protein>